<name>A0A1L5YCJ5_9EUKA</name>
<keyword evidence="6" id="KW-0934">Plastid</keyword>
<dbReference type="NCBIfam" id="NF008956">
    <property type="entry name" value="PRK12299.1"/>
    <property type="match status" value="1"/>
</dbReference>
<proteinExistence type="inferred from homology"/>
<dbReference type="InterPro" id="IPR014100">
    <property type="entry name" value="GTP-bd_Obg/CgtA"/>
</dbReference>
<dbReference type="PIRSF" id="PIRSF002401">
    <property type="entry name" value="GTP_bd_Obg/CgtA"/>
    <property type="match status" value="1"/>
</dbReference>
<dbReference type="GO" id="GO:0042254">
    <property type="term" value="P:ribosome biogenesis"/>
    <property type="evidence" value="ECO:0007669"/>
    <property type="project" value="UniProtKB-UniRule"/>
</dbReference>
<dbReference type="NCBIfam" id="NF008955">
    <property type="entry name" value="PRK12297.1"/>
    <property type="match status" value="1"/>
</dbReference>
<dbReference type="NCBIfam" id="TIGR02729">
    <property type="entry name" value="Obg_CgtA"/>
    <property type="match status" value="1"/>
</dbReference>
<dbReference type="InterPro" id="IPR006073">
    <property type="entry name" value="GTP-bd"/>
</dbReference>
<dbReference type="InterPro" id="IPR031167">
    <property type="entry name" value="G_OBG"/>
</dbReference>
<evidence type="ECO:0000256" key="3">
    <source>
        <dbReference type="ARBA" id="ARBA00023134"/>
    </source>
</evidence>
<gene>
    <name evidence="6" type="ORF">PCKR_668</name>
</gene>
<accession>A0A1L5YCJ5</accession>
<feature type="domain" description="Obg" evidence="5">
    <location>
        <begin position="1"/>
        <end position="159"/>
    </location>
</feature>
<dbReference type="Pfam" id="PF01018">
    <property type="entry name" value="GTP1_OBG"/>
    <property type="match status" value="1"/>
</dbReference>
<protein>
    <submittedName>
        <fullName evidence="6">GTP1/Obg family GTP-binding protein</fullName>
    </submittedName>
</protein>
<dbReference type="PANTHER" id="PTHR11702:SF31">
    <property type="entry name" value="MITOCHONDRIAL RIBOSOME-ASSOCIATED GTPASE 2"/>
    <property type="match status" value="1"/>
</dbReference>
<dbReference type="PANTHER" id="PTHR11702">
    <property type="entry name" value="DEVELOPMENTALLY REGULATED GTP-BINDING PROTEIN-RELATED"/>
    <property type="match status" value="1"/>
</dbReference>
<evidence type="ECO:0000313" key="6">
    <source>
        <dbReference type="EMBL" id="APP88435.1"/>
    </source>
</evidence>
<dbReference type="PROSITE" id="PS51883">
    <property type="entry name" value="OBG"/>
    <property type="match status" value="1"/>
</dbReference>
<feature type="domain" description="OBG-type G" evidence="4">
    <location>
        <begin position="160"/>
        <end position="328"/>
    </location>
</feature>
<dbReference type="GO" id="GO:0003924">
    <property type="term" value="F:GTPase activity"/>
    <property type="evidence" value="ECO:0007669"/>
    <property type="project" value="InterPro"/>
</dbReference>
<evidence type="ECO:0000259" key="4">
    <source>
        <dbReference type="PROSITE" id="PS51710"/>
    </source>
</evidence>
<evidence type="ECO:0000256" key="2">
    <source>
        <dbReference type="ARBA" id="ARBA00022741"/>
    </source>
</evidence>
<keyword evidence="3" id="KW-0342">GTP-binding</keyword>
<sequence>MQFIDQARIVVHAGRGGDGIVAFRREKYVPTGGPSGGDGGRGGDIILEADRNLQTLLDFKYKRIFPAESGKRGGPNNCSGVAGSNLIIKVPCGTEVRHLSSGILLGDLMEPGQQLMVARGGRGGLGNAHYLSNRNRVPEKFTEGRDGEEWPLQLELKLLAEVGIIGLPNAGKSTLISLLSAAKPKIASYPFTTIIPNLGVVHRQNGSGTVFADIPGLILGAARGIGLGYDFLRHIQRTCLLVHLIDCQSDDIIHDFIVIEGELTSYGHGLIHRPRILVLHKIDLLDRGRLGQLCKALKMITACDILLTSSTIHASLEFLKMHIWQELDTTP</sequence>
<dbReference type="PROSITE" id="PS51710">
    <property type="entry name" value="G_OBG"/>
    <property type="match status" value="1"/>
</dbReference>
<dbReference type="FunFam" id="2.70.210.12:FF:000001">
    <property type="entry name" value="GTPase Obg"/>
    <property type="match status" value="1"/>
</dbReference>
<dbReference type="InterPro" id="IPR045086">
    <property type="entry name" value="OBG_GTPase"/>
</dbReference>
<evidence type="ECO:0000256" key="1">
    <source>
        <dbReference type="ARBA" id="ARBA00007699"/>
    </source>
</evidence>
<dbReference type="HAMAP" id="MF_01454">
    <property type="entry name" value="GTPase_Obg"/>
    <property type="match status" value="1"/>
</dbReference>
<organism evidence="6">
    <name type="scientific">Paulinella micropora</name>
    <dbReference type="NCBI Taxonomy" id="1928728"/>
    <lineage>
        <taxon>Eukaryota</taxon>
        <taxon>Sar</taxon>
        <taxon>Rhizaria</taxon>
        <taxon>Cercozoa</taxon>
        <taxon>Imbricatea</taxon>
        <taxon>Silicofilosea</taxon>
        <taxon>Euglyphida</taxon>
        <taxon>Paulinellidae</taxon>
        <taxon>Paulinella</taxon>
    </lineage>
</organism>
<keyword evidence="2" id="KW-0547">Nucleotide-binding</keyword>
<comment type="similarity">
    <text evidence="1">Belongs to the TRAFAC class OBG-HflX-like GTPase superfamily. OBG GTPase family.</text>
</comment>
<reference evidence="6" key="1">
    <citation type="journal article" date="2017" name="Protist">
        <title>Diversity of the Photosynthetic Paulinella Species, with the Description of Paulinella micropora sp. nov. and the Chromatophore Genome Sequence for strain KR01.</title>
        <authorList>
            <person name="Lhee D."/>
            <person name="Yang E.C."/>
            <person name="Kim J.I."/>
            <person name="Nakayama T."/>
            <person name="Zuccarello G."/>
            <person name="Andersen R.A."/>
            <person name="Yoon H.S."/>
        </authorList>
    </citation>
    <scope>NUCLEOTIDE SEQUENCE</scope>
    <source>
        <strain evidence="6">KR01</strain>
    </source>
</reference>
<dbReference type="CDD" id="cd01898">
    <property type="entry name" value="Obg"/>
    <property type="match status" value="1"/>
</dbReference>
<dbReference type="GO" id="GO:0000287">
    <property type="term" value="F:magnesium ion binding"/>
    <property type="evidence" value="ECO:0007669"/>
    <property type="project" value="InterPro"/>
</dbReference>
<dbReference type="PRINTS" id="PR00326">
    <property type="entry name" value="GTP1OBG"/>
</dbReference>
<dbReference type="SUPFAM" id="SSF52540">
    <property type="entry name" value="P-loop containing nucleoside triphosphate hydrolases"/>
    <property type="match status" value="1"/>
</dbReference>
<dbReference type="AlphaFoldDB" id="A0A1L5YCJ5"/>
<dbReference type="GO" id="GO:0005525">
    <property type="term" value="F:GTP binding"/>
    <property type="evidence" value="ECO:0007669"/>
    <property type="project" value="UniProtKB-KW"/>
</dbReference>
<dbReference type="InterPro" id="IPR027417">
    <property type="entry name" value="P-loop_NTPase"/>
</dbReference>
<dbReference type="EMBL" id="KX897545">
    <property type="protein sequence ID" value="APP88435.1"/>
    <property type="molecule type" value="Genomic_DNA"/>
</dbReference>
<geneLocation type="plastid" evidence="6"/>
<dbReference type="InterPro" id="IPR036726">
    <property type="entry name" value="GTP1_OBG_dom_sf"/>
</dbReference>
<dbReference type="SUPFAM" id="SSF82051">
    <property type="entry name" value="Obg GTP-binding protein N-terminal domain"/>
    <property type="match status" value="1"/>
</dbReference>
<evidence type="ECO:0000259" key="5">
    <source>
        <dbReference type="PROSITE" id="PS51883"/>
    </source>
</evidence>
<dbReference type="Pfam" id="PF01926">
    <property type="entry name" value="MMR_HSR1"/>
    <property type="match status" value="1"/>
</dbReference>
<dbReference type="Gene3D" id="2.70.210.12">
    <property type="entry name" value="GTP1/OBG domain"/>
    <property type="match status" value="1"/>
</dbReference>
<dbReference type="Gene3D" id="3.40.50.300">
    <property type="entry name" value="P-loop containing nucleotide triphosphate hydrolases"/>
    <property type="match status" value="1"/>
</dbReference>
<dbReference type="InterPro" id="IPR006169">
    <property type="entry name" value="GTP1_OBG_dom"/>
</dbReference>